<gene>
    <name evidence="1" type="ORF">TWF191_003279</name>
</gene>
<proteinExistence type="predicted"/>
<dbReference type="AlphaFoldDB" id="A0A6G1M4P3"/>
<sequence length="107" mass="12084">MQSRFERIAKQYSSGRTAVATASRWVLTELKSTKARPEWWRMLSPVLMTGTATSFNDWVIRPAHANRRPPTEGFTTIPVSKRRSLEVASSLDPSAGPWREFLLPPGI</sequence>
<name>A0A6G1M4P3_ORBOL</name>
<organism evidence="1 2">
    <name type="scientific">Orbilia oligospora</name>
    <name type="common">Nematode-trapping fungus</name>
    <name type="synonym">Arthrobotrys oligospora</name>
    <dbReference type="NCBI Taxonomy" id="2813651"/>
    <lineage>
        <taxon>Eukaryota</taxon>
        <taxon>Fungi</taxon>
        <taxon>Dikarya</taxon>
        <taxon>Ascomycota</taxon>
        <taxon>Pezizomycotina</taxon>
        <taxon>Orbiliomycetes</taxon>
        <taxon>Orbiliales</taxon>
        <taxon>Orbiliaceae</taxon>
        <taxon>Orbilia</taxon>
    </lineage>
</organism>
<dbReference type="Proteomes" id="UP000483672">
    <property type="component" value="Unassembled WGS sequence"/>
</dbReference>
<dbReference type="EMBL" id="WIPF01000018">
    <property type="protein sequence ID" value="KAF3227759.1"/>
    <property type="molecule type" value="Genomic_DNA"/>
</dbReference>
<comment type="caution">
    <text evidence="1">The sequence shown here is derived from an EMBL/GenBank/DDBJ whole genome shotgun (WGS) entry which is preliminary data.</text>
</comment>
<accession>A0A6G1M4P3</accession>
<evidence type="ECO:0000313" key="2">
    <source>
        <dbReference type="Proteomes" id="UP000483672"/>
    </source>
</evidence>
<reference evidence="1 2" key="1">
    <citation type="submission" date="2019-06" db="EMBL/GenBank/DDBJ databases">
        <authorList>
            <person name="Palmer J.M."/>
        </authorList>
    </citation>
    <scope>NUCLEOTIDE SEQUENCE [LARGE SCALE GENOMIC DNA]</scope>
    <source>
        <strain evidence="1 2">TWF191</strain>
    </source>
</reference>
<protein>
    <submittedName>
        <fullName evidence="1">Uncharacterized protein</fullName>
    </submittedName>
</protein>
<evidence type="ECO:0000313" key="1">
    <source>
        <dbReference type="EMBL" id="KAF3227759.1"/>
    </source>
</evidence>